<dbReference type="RefSeq" id="WP_349639628.1">
    <property type="nucleotide sequence ID" value="NZ_CP090958.1"/>
</dbReference>
<gene>
    <name evidence="4" type="ORF">LWF01_03340</name>
</gene>
<sequence length="450" mass="47572">MFAYLAVPAAALALVLSGCATEEQASGGATGGTDLDAKLVDAAQAKAKEIMGDEQLDGSISIIGDNSGTEGALIEAFYKPFTEATGVKINYTGSADSLSLIQSRVASGSPPDLVTSSPGVMAEYSRSHKLLNLSSLMGDDLKKNYSASVLDTASIDGSVYGVYQGFNNYMMWFNPEEYTGPKAGSSWQDVADWTEKKAADGTPTWCNAQGSGASSGWPGEAFIETLFAKKYGPALTEEWGTGKLSWTSPQVKDAWQMFGAIAAKDANVAGGVKGSLTQDIGTGSNGLVTDPPTCQAEVWGSWTSGLITSSAEGVKPGENLDFMRVPASEPKFENTESYSATVTYAFKDSPEVRAFARYIASTEAQTLLASADHWPVSNINVPVSTYKDPLLQKMAKTYFTDDVELAAGPANLAKTAVLTQADKGVMSYLQDPSKLDEILQSIQKVQEGKS</sequence>
<organism evidence="4 5">
    <name type="scientific">Saxibacter everestensis</name>
    <dbReference type="NCBI Taxonomy" id="2909229"/>
    <lineage>
        <taxon>Bacteria</taxon>
        <taxon>Bacillati</taxon>
        <taxon>Actinomycetota</taxon>
        <taxon>Actinomycetes</taxon>
        <taxon>Micrococcales</taxon>
        <taxon>Brevibacteriaceae</taxon>
        <taxon>Saxibacter</taxon>
    </lineage>
</organism>
<feature type="chain" id="PRO_5046330430" description="ABC transporter substrate-binding protein" evidence="3">
    <location>
        <begin position="21"/>
        <end position="450"/>
    </location>
</feature>
<dbReference type="SUPFAM" id="SSF53850">
    <property type="entry name" value="Periplasmic binding protein-like II"/>
    <property type="match status" value="1"/>
</dbReference>
<feature type="signal peptide" evidence="3">
    <location>
        <begin position="1"/>
        <end position="20"/>
    </location>
</feature>
<protein>
    <recommendedName>
        <fullName evidence="6">ABC transporter substrate-binding protein</fullName>
    </recommendedName>
</protein>
<dbReference type="PANTHER" id="PTHR43649:SF29">
    <property type="entry name" value="OSMOPROTECTIVE COMPOUNDS-BINDING PROTEIN GGTB"/>
    <property type="match status" value="1"/>
</dbReference>
<proteinExistence type="inferred from homology"/>
<keyword evidence="2" id="KW-0813">Transport</keyword>
<accession>A0ABY8QV39</accession>
<keyword evidence="3" id="KW-0732">Signal</keyword>
<keyword evidence="5" id="KW-1185">Reference proteome</keyword>
<dbReference type="InterPro" id="IPR050490">
    <property type="entry name" value="Bact_solute-bd_prot1"/>
</dbReference>
<dbReference type="Proteomes" id="UP001209083">
    <property type="component" value="Chromosome"/>
</dbReference>
<dbReference type="PANTHER" id="PTHR43649">
    <property type="entry name" value="ARABINOSE-BINDING PROTEIN-RELATED"/>
    <property type="match status" value="1"/>
</dbReference>
<dbReference type="Gene3D" id="3.40.190.10">
    <property type="entry name" value="Periplasmic binding protein-like II"/>
    <property type="match status" value="1"/>
</dbReference>
<name>A0ABY8QV39_9MICO</name>
<evidence type="ECO:0000256" key="1">
    <source>
        <dbReference type="ARBA" id="ARBA00008520"/>
    </source>
</evidence>
<comment type="similarity">
    <text evidence="1">Belongs to the bacterial solute-binding protein 1 family.</text>
</comment>
<evidence type="ECO:0008006" key="6">
    <source>
        <dbReference type="Google" id="ProtNLM"/>
    </source>
</evidence>
<evidence type="ECO:0000313" key="5">
    <source>
        <dbReference type="Proteomes" id="UP001209083"/>
    </source>
</evidence>
<evidence type="ECO:0000256" key="2">
    <source>
        <dbReference type="ARBA" id="ARBA00022448"/>
    </source>
</evidence>
<evidence type="ECO:0000313" key="4">
    <source>
        <dbReference type="EMBL" id="WGW12822.1"/>
    </source>
</evidence>
<dbReference type="EMBL" id="CP090958">
    <property type="protein sequence ID" value="WGW12822.1"/>
    <property type="molecule type" value="Genomic_DNA"/>
</dbReference>
<evidence type="ECO:0000256" key="3">
    <source>
        <dbReference type="SAM" id="SignalP"/>
    </source>
</evidence>
<reference evidence="4 5" key="1">
    <citation type="submission" date="2023-05" db="EMBL/GenBank/DDBJ databases">
        <title>Lithophilousrod everest ZFBP1038 complete genpme.</title>
        <authorList>
            <person name="Tian M."/>
        </authorList>
    </citation>
    <scope>NUCLEOTIDE SEQUENCE [LARGE SCALE GENOMIC DNA]</scope>
    <source>
        <strain evidence="4 5">ZFBP1038</strain>
    </source>
</reference>